<dbReference type="Pfam" id="PF00106">
    <property type="entry name" value="adh_short"/>
    <property type="match status" value="1"/>
</dbReference>
<dbReference type="PANTHER" id="PTHR44196:SF1">
    <property type="entry name" value="DEHYDROGENASE_REDUCTASE SDR FAMILY MEMBER 7B"/>
    <property type="match status" value="1"/>
</dbReference>
<dbReference type="Gene3D" id="3.40.50.720">
    <property type="entry name" value="NAD(P)-binding Rossmann-like Domain"/>
    <property type="match status" value="1"/>
</dbReference>
<comment type="similarity">
    <text evidence="1 3">Belongs to the short-chain dehydrogenases/reductases (SDR) family.</text>
</comment>
<dbReference type="InterPro" id="IPR036291">
    <property type="entry name" value="NAD(P)-bd_dom_sf"/>
</dbReference>
<proteinExistence type="inferred from homology"/>
<dbReference type="PANTHER" id="PTHR44196">
    <property type="entry name" value="DEHYDROGENASE/REDUCTASE SDR FAMILY MEMBER 7B"/>
    <property type="match status" value="1"/>
</dbReference>
<dbReference type="InterPro" id="IPR002347">
    <property type="entry name" value="SDR_fam"/>
</dbReference>
<keyword evidence="2" id="KW-0560">Oxidoreductase</keyword>
<evidence type="ECO:0000256" key="1">
    <source>
        <dbReference type="ARBA" id="ARBA00006484"/>
    </source>
</evidence>
<gene>
    <name evidence="4" type="ORF">Ato02nite_048580</name>
</gene>
<dbReference type="Proteomes" id="UP000677082">
    <property type="component" value="Unassembled WGS sequence"/>
</dbReference>
<organism evidence="4 5">
    <name type="scientific">Paractinoplanes toevensis</name>
    <dbReference type="NCBI Taxonomy" id="571911"/>
    <lineage>
        <taxon>Bacteria</taxon>
        <taxon>Bacillati</taxon>
        <taxon>Actinomycetota</taxon>
        <taxon>Actinomycetes</taxon>
        <taxon>Micromonosporales</taxon>
        <taxon>Micromonosporaceae</taxon>
        <taxon>Paractinoplanes</taxon>
    </lineage>
</organism>
<evidence type="ECO:0000313" key="5">
    <source>
        <dbReference type="Proteomes" id="UP000677082"/>
    </source>
</evidence>
<dbReference type="GO" id="GO:0016491">
    <property type="term" value="F:oxidoreductase activity"/>
    <property type="evidence" value="ECO:0007669"/>
    <property type="project" value="UniProtKB-KW"/>
</dbReference>
<dbReference type="EMBL" id="BOQN01000062">
    <property type="protein sequence ID" value="GIM93065.1"/>
    <property type="molecule type" value="Genomic_DNA"/>
</dbReference>
<keyword evidence="5" id="KW-1185">Reference proteome</keyword>
<evidence type="ECO:0000256" key="2">
    <source>
        <dbReference type="ARBA" id="ARBA00023002"/>
    </source>
</evidence>
<evidence type="ECO:0000313" key="4">
    <source>
        <dbReference type="EMBL" id="GIM93065.1"/>
    </source>
</evidence>
<dbReference type="AlphaFoldDB" id="A0A919W5K3"/>
<sequence>MRALIVGNSDGIGLALTRRLLAEGWEVIGLSRRPAPAGAAQVADVTSPDFPAAVAEVGDVDLCVYAAGIGDPIENDDLTQQTRALEVNLLGAARTCEVVAPRMLAAGQGHIIGLSSLADTMISAEAPGYAASKAGLTSYLLSLDAALRPRGVAVTAVRFGFVDTKMAKSPVTPFKISPEKAVDVLMRCIQTRPAVVSYPRRMAALTGTAGALLRARARLRRR</sequence>
<name>A0A919W5K3_9ACTN</name>
<comment type="caution">
    <text evidence="4">The sequence shown here is derived from an EMBL/GenBank/DDBJ whole genome shotgun (WGS) entry which is preliminary data.</text>
</comment>
<evidence type="ECO:0000256" key="3">
    <source>
        <dbReference type="RuleBase" id="RU000363"/>
    </source>
</evidence>
<dbReference type="SUPFAM" id="SSF51735">
    <property type="entry name" value="NAD(P)-binding Rossmann-fold domains"/>
    <property type="match status" value="1"/>
</dbReference>
<protein>
    <submittedName>
        <fullName evidence="4">Short-chain dehydrogenase</fullName>
    </submittedName>
</protein>
<accession>A0A919W5K3</accession>
<reference evidence="4 5" key="1">
    <citation type="submission" date="2021-03" db="EMBL/GenBank/DDBJ databases">
        <title>Whole genome shotgun sequence of Actinoplanes toevensis NBRC 105298.</title>
        <authorList>
            <person name="Komaki H."/>
            <person name="Tamura T."/>
        </authorList>
    </citation>
    <scope>NUCLEOTIDE SEQUENCE [LARGE SCALE GENOMIC DNA]</scope>
    <source>
        <strain evidence="4 5">NBRC 105298</strain>
    </source>
</reference>
<dbReference type="PRINTS" id="PR00080">
    <property type="entry name" value="SDRFAMILY"/>
</dbReference>
<dbReference type="GO" id="GO:0016020">
    <property type="term" value="C:membrane"/>
    <property type="evidence" value="ECO:0007669"/>
    <property type="project" value="TreeGrafter"/>
</dbReference>
<dbReference type="RefSeq" id="WP_213008890.1">
    <property type="nucleotide sequence ID" value="NZ_BOQN01000062.1"/>
</dbReference>
<dbReference type="PRINTS" id="PR00081">
    <property type="entry name" value="GDHRDH"/>
</dbReference>